<dbReference type="PANTHER" id="PTHR45953:SF1">
    <property type="entry name" value="IDURONATE 2-SULFATASE"/>
    <property type="match status" value="1"/>
</dbReference>
<protein>
    <submittedName>
        <fullName evidence="4">Sulfatase</fullName>
    </submittedName>
</protein>
<evidence type="ECO:0000256" key="1">
    <source>
        <dbReference type="ARBA" id="ARBA00022723"/>
    </source>
</evidence>
<keyword evidence="2" id="KW-0378">Hydrolase</keyword>
<evidence type="ECO:0000313" key="4">
    <source>
        <dbReference type="EMBL" id="TJZ90271.1"/>
    </source>
</evidence>
<sequence>MRTVFVLFDSLNRGALEPYGSQSIQTPNMTRLAERAVTFDQHFVGSLPCMPARRDLHTGRLNFMHRSWGPLEPFDNSFPKLMSKAGIYTHLITDHMHYFEDGGNGYAQAFDSWEFVRGQENDPWHAIVEPRLAKLRSQFDPAHYDLPETGPATREAMSRWQWKKLRHAVNRQAIRAERDYPTVQCFERAIEFLARNRGADDWFLQLEAFDPHEPFMAPDRFKAMYPTDWQGGILDWPQYARAGGDTAQRAEIRSNYAALVTMCDDQLGRLMDTFDILDLWKDTCLIVTTDHGYLLAEHEWWGKNRMPYYSEISHIPLMVCHPDMAERAGARCTALTQTPDLMPSLLDLHGIAAPEECLGNSIWPMLRQADPDRTVLFGQFGGPLGLTDGRHLMFRYPRNVACEGLNEYTLSPQHMSSAFTIDELQGIALVPPFNFTKSVQTLRIPARRDGIRPPGLADEFDCGVRTEIFDLVQDPGQSHPVNDPALEARLLAAMMVHLHDNDAPAELHAFYGFDASPARTTVNADRPEPVARHAR</sequence>
<keyword evidence="5" id="KW-1185">Reference proteome</keyword>
<dbReference type="InterPro" id="IPR000917">
    <property type="entry name" value="Sulfatase_N"/>
</dbReference>
<dbReference type="PANTHER" id="PTHR45953">
    <property type="entry name" value="IDURONATE 2-SULFATASE"/>
    <property type="match status" value="1"/>
</dbReference>
<dbReference type="CDD" id="cd16148">
    <property type="entry name" value="sulfatase_like"/>
    <property type="match status" value="1"/>
</dbReference>
<evidence type="ECO:0000313" key="5">
    <source>
        <dbReference type="Proteomes" id="UP000309747"/>
    </source>
</evidence>
<dbReference type="Proteomes" id="UP000309747">
    <property type="component" value="Unassembled WGS sequence"/>
</dbReference>
<dbReference type="Gene3D" id="3.40.720.10">
    <property type="entry name" value="Alkaline Phosphatase, subunit A"/>
    <property type="match status" value="1"/>
</dbReference>
<feature type="domain" description="Sulfatase N-terminal" evidence="3">
    <location>
        <begin position="3"/>
        <end position="351"/>
    </location>
</feature>
<dbReference type="SUPFAM" id="SSF53649">
    <property type="entry name" value="Alkaline phosphatase-like"/>
    <property type="match status" value="1"/>
</dbReference>
<reference evidence="4 5" key="1">
    <citation type="submission" date="2019-04" db="EMBL/GenBank/DDBJ databases">
        <authorList>
            <person name="Li J."/>
        </authorList>
    </citation>
    <scope>NUCLEOTIDE SEQUENCE [LARGE SCALE GENOMIC DNA]</scope>
    <source>
        <strain evidence="4 5">KCTC 42687</strain>
    </source>
</reference>
<organism evidence="4 5">
    <name type="scientific">Paracoccus gahaiensis</name>
    <dbReference type="NCBI Taxonomy" id="1706839"/>
    <lineage>
        <taxon>Bacteria</taxon>
        <taxon>Pseudomonadati</taxon>
        <taxon>Pseudomonadota</taxon>
        <taxon>Alphaproteobacteria</taxon>
        <taxon>Rhodobacterales</taxon>
        <taxon>Paracoccaceae</taxon>
        <taxon>Paracoccus</taxon>
    </lineage>
</organism>
<dbReference type="EMBL" id="SUNI01000018">
    <property type="protein sequence ID" value="TJZ90271.1"/>
    <property type="molecule type" value="Genomic_DNA"/>
</dbReference>
<gene>
    <name evidence="4" type="ORF">FA743_16020</name>
</gene>
<dbReference type="OrthoDB" id="9795675at2"/>
<proteinExistence type="predicted"/>
<accession>A0A4U0R5N1</accession>
<dbReference type="AlphaFoldDB" id="A0A4U0R5N1"/>
<dbReference type="GO" id="GO:0005737">
    <property type="term" value="C:cytoplasm"/>
    <property type="evidence" value="ECO:0007669"/>
    <property type="project" value="TreeGrafter"/>
</dbReference>
<dbReference type="Pfam" id="PF00884">
    <property type="entry name" value="Sulfatase"/>
    <property type="match status" value="1"/>
</dbReference>
<dbReference type="GO" id="GO:0046872">
    <property type="term" value="F:metal ion binding"/>
    <property type="evidence" value="ECO:0007669"/>
    <property type="project" value="UniProtKB-KW"/>
</dbReference>
<evidence type="ECO:0000259" key="3">
    <source>
        <dbReference type="Pfam" id="PF00884"/>
    </source>
</evidence>
<evidence type="ECO:0000256" key="2">
    <source>
        <dbReference type="ARBA" id="ARBA00022801"/>
    </source>
</evidence>
<keyword evidence="1" id="KW-0479">Metal-binding</keyword>
<name>A0A4U0R5N1_9RHOB</name>
<dbReference type="GO" id="GO:0008484">
    <property type="term" value="F:sulfuric ester hydrolase activity"/>
    <property type="evidence" value="ECO:0007669"/>
    <property type="project" value="TreeGrafter"/>
</dbReference>
<comment type="caution">
    <text evidence="4">The sequence shown here is derived from an EMBL/GenBank/DDBJ whole genome shotgun (WGS) entry which is preliminary data.</text>
</comment>
<dbReference type="InterPro" id="IPR017850">
    <property type="entry name" value="Alkaline_phosphatase_core_sf"/>
</dbReference>